<dbReference type="Proteomes" id="UP000823388">
    <property type="component" value="Chromosome 8K"/>
</dbReference>
<keyword evidence="1" id="KW-1133">Transmembrane helix</keyword>
<keyword evidence="1" id="KW-0472">Membrane</keyword>
<organism evidence="2 3">
    <name type="scientific">Panicum virgatum</name>
    <name type="common">Blackwell switchgrass</name>
    <dbReference type="NCBI Taxonomy" id="38727"/>
    <lineage>
        <taxon>Eukaryota</taxon>
        <taxon>Viridiplantae</taxon>
        <taxon>Streptophyta</taxon>
        <taxon>Embryophyta</taxon>
        <taxon>Tracheophyta</taxon>
        <taxon>Spermatophyta</taxon>
        <taxon>Magnoliopsida</taxon>
        <taxon>Liliopsida</taxon>
        <taxon>Poales</taxon>
        <taxon>Poaceae</taxon>
        <taxon>PACMAD clade</taxon>
        <taxon>Panicoideae</taxon>
        <taxon>Panicodae</taxon>
        <taxon>Paniceae</taxon>
        <taxon>Panicinae</taxon>
        <taxon>Panicum</taxon>
        <taxon>Panicum sect. Hiantes</taxon>
    </lineage>
</organism>
<protein>
    <submittedName>
        <fullName evidence="2">Uncharacterized protein</fullName>
    </submittedName>
</protein>
<reference evidence="2 3" key="1">
    <citation type="submission" date="2020-05" db="EMBL/GenBank/DDBJ databases">
        <title>WGS assembly of Panicum virgatum.</title>
        <authorList>
            <person name="Lovell J.T."/>
            <person name="Jenkins J."/>
            <person name="Shu S."/>
            <person name="Juenger T.E."/>
            <person name="Schmutz J."/>
        </authorList>
    </citation>
    <scope>NUCLEOTIDE SEQUENCE [LARGE SCALE GENOMIC DNA]</scope>
    <source>
        <strain evidence="3">cv. AP13</strain>
    </source>
</reference>
<evidence type="ECO:0000313" key="3">
    <source>
        <dbReference type="Proteomes" id="UP000823388"/>
    </source>
</evidence>
<dbReference type="AlphaFoldDB" id="A0A8T0PFZ5"/>
<feature type="transmembrane region" description="Helical" evidence="1">
    <location>
        <begin position="32"/>
        <end position="51"/>
    </location>
</feature>
<comment type="caution">
    <text evidence="2">The sequence shown here is derived from an EMBL/GenBank/DDBJ whole genome shotgun (WGS) entry which is preliminary data.</text>
</comment>
<name>A0A8T0PFZ5_PANVG</name>
<evidence type="ECO:0000256" key="1">
    <source>
        <dbReference type="SAM" id="Phobius"/>
    </source>
</evidence>
<accession>A0A8T0PFZ5</accession>
<evidence type="ECO:0000313" key="2">
    <source>
        <dbReference type="EMBL" id="KAG2559838.1"/>
    </source>
</evidence>
<proteinExistence type="predicted"/>
<keyword evidence="1" id="KW-0812">Transmembrane</keyword>
<gene>
    <name evidence="2" type="ORF">PVAP13_8KG013000</name>
</gene>
<sequence length="128" mass="13917">MSRGTGGLTAVRLGLRRRRVLQLQASSPRFRVGFISLRTWILALIFIITLVRPDLVLAGVNASSAMLPLPEPRPQPATLELEVEVPLPAGPQARIFHLHPTNAASVVAKPTSTLPLILLLFFLLTIIA</sequence>
<keyword evidence="3" id="KW-1185">Reference proteome</keyword>
<dbReference type="EMBL" id="CM029051">
    <property type="protein sequence ID" value="KAG2559838.1"/>
    <property type="molecule type" value="Genomic_DNA"/>
</dbReference>
<feature type="transmembrane region" description="Helical" evidence="1">
    <location>
        <begin position="106"/>
        <end position="127"/>
    </location>
</feature>